<feature type="binding site" evidence="2">
    <location>
        <position position="74"/>
    </location>
    <ligand>
        <name>Mg(2+)</name>
        <dbReference type="ChEBI" id="CHEBI:18420"/>
        <label>4</label>
    </ligand>
</feature>
<feature type="binding site" evidence="2">
    <location>
        <begin position="121"/>
        <end position="122"/>
    </location>
    <ligand>
        <name>ATP</name>
        <dbReference type="ChEBI" id="CHEBI:30616"/>
    </ligand>
</feature>
<feature type="binding site" evidence="2">
    <location>
        <position position="260"/>
    </location>
    <ligand>
        <name>substrate</name>
    </ligand>
</feature>
<dbReference type="InterPro" id="IPR006283">
    <property type="entry name" value="ThiL-like"/>
</dbReference>
<keyword evidence="2 5" id="KW-0418">Kinase</keyword>
<dbReference type="Pfam" id="PF02769">
    <property type="entry name" value="AIRS_C"/>
    <property type="match status" value="1"/>
</dbReference>
<comment type="pathway">
    <text evidence="2">Cofactor biosynthesis; thiamine diphosphate biosynthesis; thiamine diphosphate from thiamine phosphate: step 1/1.</text>
</comment>
<dbReference type="InterPro" id="IPR036921">
    <property type="entry name" value="PurM-like_N_sf"/>
</dbReference>
<dbReference type="InterPro" id="IPR016188">
    <property type="entry name" value="PurM-like_N"/>
</dbReference>
<comment type="similarity">
    <text evidence="2">Belongs to the thiamine-monophosphate kinase family.</text>
</comment>
<dbReference type="Gene3D" id="3.90.650.10">
    <property type="entry name" value="PurM-like C-terminal domain"/>
    <property type="match status" value="1"/>
</dbReference>
<dbReference type="HAMAP" id="MF_02128">
    <property type="entry name" value="TMP_kinase"/>
    <property type="match status" value="1"/>
</dbReference>
<dbReference type="EC" id="2.7.4.16" evidence="2"/>
<dbReference type="GO" id="GO:0005524">
    <property type="term" value="F:ATP binding"/>
    <property type="evidence" value="ECO:0007669"/>
    <property type="project" value="UniProtKB-UniRule"/>
</dbReference>
<dbReference type="PANTHER" id="PTHR30270:SF0">
    <property type="entry name" value="THIAMINE-MONOPHOSPHATE KINASE"/>
    <property type="match status" value="1"/>
</dbReference>
<evidence type="ECO:0000259" key="3">
    <source>
        <dbReference type="Pfam" id="PF00586"/>
    </source>
</evidence>
<organism evidence="5 6">
    <name type="scientific">Arboricoccus pini</name>
    <dbReference type="NCBI Taxonomy" id="1963835"/>
    <lineage>
        <taxon>Bacteria</taxon>
        <taxon>Pseudomonadati</taxon>
        <taxon>Pseudomonadota</taxon>
        <taxon>Alphaproteobacteria</taxon>
        <taxon>Geminicoccales</taxon>
        <taxon>Geminicoccaceae</taxon>
        <taxon>Arboricoccus</taxon>
    </lineage>
</organism>
<comment type="miscellaneous">
    <text evidence="2">Reaction mechanism of ThiL seems to utilize a direct, inline transfer of the gamma-phosphate of ATP to TMP rather than a phosphorylated enzyme intermediate.</text>
</comment>
<dbReference type="UniPathway" id="UPA00060">
    <property type="reaction ID" value="UER00142"/>
</dbReference>
<keyword evidence="1 2" id="KW-0784">Thiamine biosynthesis</keyword>
<dbReference type="PIRSF" id="PIRSF005303">
    <property type="entry name" value="Thiam_monoph_kin"/>
    <property type="match status" value="1"/>
</dbReference>
<feature type="binding site" evidence="2">
    <location>
        <position position="53"/>
    </location>
    <ligand>
        <name>substrate</name>
    </ligand>
</feature>
<feature type="binding site" evidence="2">
    <location>
        <position position="215"/>
    </location>
    <ligand>
        <name>Mg(2+)</name>
        <dbReference type="ChEBI" id="CHEBI:18420"/>
        <label>5</label>
    </ligand>
</feature>
<proteinExistence type="inferred from homology"/>
<keyword evidence="2" id="KW-0547">Nucleotide-binding</keyword>
<feature type="binding site" evidence="2">
    <location>
        <position position="46"/>
    </location>
    <ligand>
        <name>Mg(2+)</name>
        <dbReference type="ChEBI" id="CHEBI:18420"/>
        <label>1</label>
    </ligand>
</feature>
<dbReference type="SUPFAM" id="SSF55326">
    <property type="entry name" value="PurM N-terminal domain-like"/>
    <property type="match status" value="1"/>
</dbReference>
<sequence>MSLDEFGMINRYLKPLAKGFPGALALTDDAALIDCCSNEQIVIAKDALVENVHFLSSDPVDLIARKLLRTNLSDMAAMGAKPFGYLTMIAWPPTLQADFFPTFAKGLAADQREFAVHLLGGDTVSTSGPLVLSLTILGSVPKGHALTRSAAKIGDLVFVSGTLGDAALGLRVLRGLAATEDEALALVDRYRLPRPRIALGQALLGVAGAAIDVSDGLLADLGHIASTSAVGIDIDIVNLPLSEAARSLPGALEAALSGGDDYELAFTVPPGKIEEALMAAKRAGVPITQIGRVTERRGVRALDRQGQQLELAQTGWVHF</sequence>
<feature type="binding site" evidence="2">
    <location>
        <position position="212"/>
    </location>
    <ligand>
        <name>Mg(2+)</name>
        <dbReference type="ChEBI" id="CHEBI:18420"/>
        <label>3</label>
    </ligand>
</feature>
<dbReference type="InterPro" id="IPR010918">
    <property type="entry name" value="PurM-like_C_dom"/>
</dbReference>
<feature type="binding site" evidence="2">
    <location>
        <position position="316"/>
    </location>
    <ligand>
        <name>substrate</name>
    </ligand>
</feature>
<feature type="binding site" evidence="2">
    <location>
        <position position="74"/>
    </location>
    <ligand>
        <name>Mg(2+)</name>
        <dbReference type="ChEBI" id="CHEBI:18420"/>
        <label>2</label>
    </ligand>
</feature>
<feature type="domain" description="PurM-like N-terminal" evidence="3">
    <location>
        <begin position="28"/>
        <end position="140"/>
    </location>
</feature>
<feature type="binding site" evidence="2">
    <location>
        <position position="122"/>
    </location>
    <ligand>
        <name>Mg(2+)</name>
        <dbReference type="ChEBI" id="CHEBI:18420"/>
        <label>1</label>
    </ligand>
</feature>
<feature type="binding site" evidence="2">
    <location>
        <position position="74"/>
    </location>
    <ligand>
        <name>Mg(2+)</name>
        <dbReference type="ChEBI" id="CHEBI:18420"/>
        <label>3</label>
    </ligand>
</feature>
<protein>
    <recommendedName>
        <fullName evidence="2">Thiamine-monophosphate kinase</fullName>
        <shortName evidence="2">TMP kinase</shortName>
        <shortName evidence="2">Thiamine-phosphate kinase</shortName>
        <ecNumber evidence="2">2.7.4.16</ecNumber>
    </recommendedName>
</protein>
<feature type="binding site" evidence="2">
    <location>
        <position position="46"/>
    </location>
    <ligand>
        <name>Mg(2+)</name>
        <dbReference type="ChEBI" id="CHEBI:18420"/>
        <label>2</label>
    </ligand>
</feature>
<evidence type="ECO:0000313" key="6">
    <source>
        <dbReference type="Proteomes" id="UP000197065"/>
    </source>
</evidence>
<feature type="domain" description="PurM-like C-terminal" evidence="4">
    <location>
        <begin position="152"/>
        <end position="300"/>
    </location>
</feature>
<evidence type="ECO:0000256" key="2">
    <source>
        <dbReference type="HAMAP-Rule" id="MF_02128"/>
    </source>
</evidence>
<gene>
    <name evidence="2" type="primary">thiL</name>
    <name evidence="5" type="ORF">SAMN07250955_10586</name>
</gene>
<accession>A0A212R321</accession>
<keyword evidence="2" id="KW-0479">Metal-binding</keyword>
<keyword evidence="6" id="KW-1185">Reference proteome</keyword>
<comment type="caution">
    <text evidence="2">Lacks conserved residue(s) required for the propagation of feature annotation.</text>
</comment>
<evidence type="ECO:0000313" key="5">
    <source>
        <dbReference type="EMBL" id="SNB66326.1"/>
    </source>
</evidence>
<feature type="binding site" evidence="2">
    <location>
        <position position="29"/>
    </location>
    <ligand>
        <name>Mg(2+)</name>
        <dbReference type="ChEBI" id="CHEBI:18420"/>
        <label>3</label>
    </ligand>
</feature>
<dbReference type="Pfam" id="PF00586">
    <property type="entry name" value="AIRS"/>
    <property type="match status" value="1"/>
</dbReference>
<dbReference type="EMBL" id="FYEH01000005">
    <property type="protein sequence ID" value="SNB66326.1"/>
    <property type="molecule type" value="Genomic_DNA"/>
</dbReference>
<feature type="binding site" evidence="2">
    <location>
        <position position="29"/>
    </location>
    <ligand>
        <name>Mg(2+)</name>
        <dbReference type="ChEBI" id="CHEBI:18420"/>
        <label>4</label>
    </ligand>
</feature>
<keyword evidence="2" id="KW-0067">ATP-binding</keyword>
<evidence type="ECO:0000259" key="4">
    <source>
        <dbReference type="Pfam" id="PF02769"/>
    </source>
</evidence>
<comment type="function">
    <text evidence="2">Catalyzes the ATP-dependent phosphorylation of thiamine-monophosphate (TMP) to form thiamine-pyrophosphate (TPP), the active form of vitamin B1.</text>
</comment>
<dbReference type="AlphaFoldDB" id="A0A212R321"/>
<dbReference type="GO" id="GO:0009228">
    <property type="term" value="P:thiamine biosynthetic process"/>
    <property type="evidence" value="ECO:0007669"/>
    <property type="project" value="UniProtKB-KW"/>
</dbReference>
<dbReference type="CDD" id="cd02194">
    <property type="entry name" value="ThiL"/>
    <property type="match status" value="1"/>
</dbReference>
<dbReference type="NCBIfam" id="TIGR01379">
    <property type="entry name" value="thiL"/>
    <property type="match status" value="1"/>
</dbReference>
<dbReference type="GO" id="GO:0000287">
    <property type="term" value="F:magnesium ion binding"/>
    <property type="evidence" value="ECO:0007669"/>
    <property type="project" value="UniProtKB-UniRule"/>
</dbReference>
<dbReference type="PANTHER" id="PTHR30270">
    <property type="entry name" value="THIAMINE-MONOPHOSPHATE KINASE"/>
    <property type="match status" value="1"/>
</dbReference>
<reference evidence="5 6" key="1">
    <citation type="submission" date="2017-06" db="EMBL/GenBank/DDBJ databases">
        <authorList>
            <person name="Kim H.J."/>
            <person name="Triplett B.A."/>
        </authorList>
    </citation>
    <scope>NUCLEOTIDE SEQUENCE [LARGE SCALE GENOMIC DNA]</scope>
    <source>
        <strain evidence="5 6">B29T1</strain>
    </source>
</reference>
<feature type="binding site" evidence="2">
    <location>
        <position position="148"/>
    </location>
    <ligand>
        <name>ATP</name>
        <dbReference type="ChEBI" id="CHEBI:30616"/>
    </ligand>
</feature>
<comment type="catalytic activity">
    <reaction evidence="2">
        <text>thiamine phosphate + ATP = thiamine diphosphate + ADP</text>
        <dbReference type="Rhea" id="RHEA:15913"/>
        <dbReference type="ChEBI" id="CHEBI:30616"/>
        <dbReference type="ChEBI" id="CHEBI:37575"/>
        <dbReference type="ChEBI" id="CHEBI:58937"/>
        <dbReference type="ChEBI" id="CHEBI:456216"/>
        <dbReference type="EC" id="2.7.4.16"/>
    </reaction>
</comment>
<dbReference type="GO" id="GO:0009229">
    <property type="term" value="P:thiamine diphosphate biosynthetic process"/>
    <property type="evidence" value="ECO:0007669"/>
    <property type="project" value="UniProtKB-UniRule"/>
</dbReference>
<dbReference type="InterPro" id="IPR036676">
    <property type="entry name" value="PurM-like_C_sf"/>
</dbReference>
<dbReference type="GO" id="GO:0009030">
    <property type="term" value="F:thiamine-phosphate kinase activity"/>
    <property type="evidence" value="ECO:0007669"/>
    <property type="project" value="UniProtKB-UniRule"/>
</dbReference>
<dbReference type="Gene3D" id="3.30.1330.10">
    <property type="entry name" value="PurM-like, N-terminal domain"/>
    <property type="match status" value="1"/>
</dbReference>
<keyword evidence="2" id="KW-0460">Magnesium</keyword>
<evidence type="ECO:0000256" key="1">
    <source>
        <dbReference type="ARBA" id="ARBA00022977"/>
    </source>
</evidence>
<feature type="binding site" evidence="2">
    <location>
        <position position="214"/>
    </location>
    <ligand>
        <name>ATP</name>
        <dbReference type="ChEBI" id="CHEBI:30616"/>
    </ligand>
</feature>
<keyword evidence="2" id="KW-0808">Transferase</keyword>
<name>A0A212R321_9PROT</name>
<dbReference type="SUPFAM" id="SSF56042">
    <property type="entry name" value="PurM C-terminal domain-like"/>
    <property type="match status" value="1"/>
</dbReference>
<dbReference type="Proteomes" id="UP000197065">
    <property type="component" value="Unassembled WGS sequence"/>
</dbReference>